<accession>A0A3N2PNH4</accession>
<feature type="compositionally biased region" description="Low complexity" evidence="1">
    <location>
        <begin position="150"/>
        <end position="161"/>
    </location>
</feature>
<feature type="region of interest" description="Disordered" evidence="1">
    <location>
        <begin position="1"/>
        <end position="79"/>
    </location>
</feature>
<keyword evidence="4" id="KW-1185">Reference proteome</keyword>
<feature type="domain" description="N-acetyltransferase" evidence="2">
    <location>
        <begin position="428"/>
        <end position="516"/>
    </location>
</feature>
<feature type="compositionally biased region" description="Polar residues" evidence="1">
    <location>
        <begin position="37"/>
        <end position="54"/>
    </location>
</feature>
<dbReference type="GeneID" id="39579171"/>
<dbReference type="CDD" id="cd04301">
    <property type="entry name" value="NAT_SF"/>
    <property type="match status" value="1"/>
</dbReference>
<dbReference type="AlphaFoldDB" id="A0A3N2PNH4"/>
<dbReference type="Pfam" id="PF00583">
    <property type="entry name" value="Acetyltransf_1"/>
    <property type="match status" value="1"/>
</dbReference>
<dbReference type="OrthoDB" id="2129362at2759"/>
<dbReference type="InterPro" id="IPR016181">
    <property type="entry name" value="Acyl_CoA_acyltransferase"/>
</dbReference>
<proteinExistence type="predicted"/>
<evidence type="ECO:0000259" key="2">
    <source>
        <dbReference type="Pfam" id="PF00583"/>
    </source>
</evidence>
<reference evidence="3 4" key="1">
    <citation type="journal article" date="2018" name="Mol. Ecol.">
        <title>The obligate alkalophilic soda-lake fungus Sodiomyces alkalinus has shifted to a protein diet.</title>
        <authorList>
            <person name="Grum-Grzhimaylo A.A."/>
            <person name="Falkoski D.L."/>
            <person name="van den Heuvel J."/>
            <person name="Valero-Jimenez C.A."/>
            <person name="Min B."/>
            <person name="Choi I.G."/>
            <person name="Lipzen A."/>
            <person name="Daum C.G."/>
            <person name="Aanen D.K."/>
            <person name="Tsang A."/>
            <person name="Henrissat B."/>
            <person name="Bilanenko E.N."/>
            <person name="de Vries R.P."/>
            <person name="van Kan J.A.L."/>
            <person name="Grigoriev I.V."/>
            <person name="Debets A.J.M."/>
        </authorList>
    </citation>
    <scope>NUCLEOTIDE SEQUENCE [LARGE SCALE GENOMIC DNA]</scope>
    <source>
        <strain evidence="3 4">F11</strain>
    </source>
</reference>
<dbReference type="EMBL" id="ML119060">
    <property type="protein sequence ID" value="ROT36052.1"/>
    <property type="molecule type" value="Genomic_DNA"/>
</dbReference>
<protein>
    <recommendedName>
        <fullName evidence="2">N-acetyltransferase domain-containing protein</fullName>
    </recommendedName>
</protein>
<dbReference type="InterPro" id="IPR000182">
    <property type="entry name" value="GNAT_dom"/>
</dbReference>
<dbReference type="GO" id="GO:0016747">
    <property type="term" value="F:acyltransferase activity, transferring groups other than amino-acyl groups"/>
    <property type="evidence" value="ECO:0007669"/>
    <property type="project" value="InterPro"/>
</dbReference>
<evidence type="ECO:0000313" key="3">
    <source>
        <dbReference type="EMBL" id="ROT36052.1"/>
    </source>
</evidence>
<dbReference type="Gene3D" id="3.40.630.30">
    <property type="match status" value="1"/>
</dbReference>
<dbReference type="Proteomes" id="UP000272025">
    <property type="component" value="Unassembled WGS sequence"/>
</dbReference>
<feature type="region of interest" description="Disordered" evidence="1">
    <location>
        <begin position="121"/>
        <end position="161"/>
    </location>
</feature>
<dbReference type="RefSeq" id="XP_028463858.1">
    <property type="nucleotide sequence ID" value="XM_028610693.1"/>
</dbReference>
<evidence type="ECO:0000256" key="1">
    <source>
        <dbReference type="SAM" id="MobiDB-lite"/>
    </source>
</evidence>
<organism evidence="3 4">
    <name type="scientific">Sodiomyces alkalinus (strain CBS 110278 / VKM F-3762 / F11)</name>
    <name type="common">Alkaliphilic filamentous fungus</name>
    <dbReference type="NCBI Taxonomy" id="1314773"/>
    <lineage>
        <taxon>Eukaryota</taxon>
        <taxon>Fungi</taxon>
        <taxon>Dikarya</taxon>
        <taxon>Ascomycota</taxon>
        <taxon>Pezizomycotina</taxon>
        <taxon>Sordariomycetes</taxon>
        <taxon>Hypocreomycetidae</taxon>
        <taxon>Glomerellales</taxon>
        <taxon>Plectosphaerellaceae</taxon>
        <taxon>Sodiomyces</taxon>
    </lineage>
</organism>
<dbReference type="SUPFAM" id="SSF55729">
    <property type="entry name" value="Acyl-CoA N-acyltransferases (Nat)"/>
    <property type="match status" value="1"/>
</dbReference>
<sequence length="523" mass="59003">MEYRDKNAQSFLAGANRFPTRNKAPPGRYPPGRFPSVSASTSIKPPNEAQNSLKDASAAKSEHNMPDPSTPDTAITKMSCVPDLGHGEVKLTVDHVNSLDFIPNSPQQPSSSEIPLQLEAEKDTQEANDQKQLTWRPVTPRAEVDEPEVESPVVPKSPKSQSAWEISIDGIDSPGVVNQVAGITGDDVTGSSKDADQPVEGADIRNEIAPKHKLENVGGIIRKDPWMNEGDDDFIFRTREFYHAFIVDWNSRIAHDVRPTFLEDGSHELHWLCDIDTETGLLRPPVEQPATFVDMNDEMKLKPSLRDHRRNWNSEYLIARENRVRGKKARRLHQARTYARCEVEVDQPQPAPPPPGKVEVDCVLRPAKPSDLRGIVDIYNWEIKRGIRAWDTELVDDEDFRRIGRTCRDAKLPFIVAVHRPVDLNDAGNWPSKEMWEEFRAWSAASQMGGLQFKKREPTVIGFGFMQPYDSGFGRGKHVGRLTMKLSVFVHHEYRRKHVGTAIIDRLLTHTSHLHCTGSMPHN</sequence>
<gene>
    <name evidence="3" type="ORF">SODALDRAFT_328437</name>
</gene>
<evidence type="ECO:0000313" key="4">
    <source>
        <dbReference type="Proteomes" id="UP000272025"/>
    </source>
</evidence>
<name>A0A3N2PNH4_SODAK</name>